<dbReference type="Pfam" id="PF00293">
    <property type="entry name" value="NUDIX"/>
    <property type="match status" value="1"/>
</dbReference>
<dbReference type="InterPro" id="IPR000086">
    <property type="entry name" value="NUDIX_hydrolase_dom"/>
</dbReference>
<organism evidence="2 3">
    <name type="scientific">Streptomyces griseiscabiei</name>
    <dbReference type="NCBI Taxonomy" id="2993540"/>
    <lineage>
        <taxon>Bacteria</taxon>
        <taxon>Bacillati</taxon>
        <taxon>Actinomycetota</taxon>
        <taxon>Actinomycetes</taxon>
        <taxon>Kitasatosporales</taxon>
        <taxon>Streptomycetaceae</taxon>
        <taxon>Streptomyces</taxon>
    </lineage>
</organism>
<dbReference type="SUPFAM" id="SSF55811">
    <property type="entry name" value="Nudix"/>
    <property type="match status" value="1"/>
</dbReference>
<dbReference type="EMBL" id="JARAVY010000017">
    <property type="protein sequence ID" value="MDX2913869.1"/>
    <property type="molecule type" value="Genomic_DNA"/>
</dbReference>
<dbReference type="InterPro" id="IPR046732">
    <property type="entry name" value="DUF6624"/>
</dbReference>
<evidence type="ECO:0000313" key="3">
    <source>
        <dbReference type="Proteomes" id="UP001271723"/>
    </source>
</evidence>
<feature type="domain" description="Nudix hydrolase" evidence="1">
    <location>
        <begin position="4"/>
        <end position="152"/>
    </location>
</feature>
<evidence type="ECO:0000313" key="2">
    <source>
        <dbReference type="EMBL" id="MDX2913869.1"/>
    </source>
</evidence>
<accession>A0ABU4LF95</accession>
<proteinExistence type="predicted"/>
<reference evidence="2 3" key="1">
    <citation type="journal article" date="2023" name="Microb. Genom.">
        <title>Mesoterricola silvestris gen. nov., sp. nov., Mesoterricola sediminis sp. nov., Geothrix oryzae sp. nov., Geothrix edaphica sp. nov., Geothrix rubra sp. nov., and Geothrix limicola sp. nov., six novel members of Acidobacteriota isolated from soils.</title>
        <authorList>
            <person name="Weisberg A.J."/>
            <person name="Pearce E."/>
            <person name="Kramer C.G."/>
            <person name="Chang J.H."/>
            <person name="Clarke C.R."/>
        </authorList>
    </citation>
    <scope>NUCLEOTIDE SEQUENCE [LARGE SCALE GENOMIC DNA]</scope>
    <source>
        <strain evidence="2 3">NRRL_B-2795</strain>
    </source>
</reference>
<protein>
    <submittedName>
        <fullName evidence="2">NUDIX domain-containing protein</fullName>
    </submittedName>
</protein>
<dbReference type="Gene3D" id="3.90.79.10">
    <property type="entry name" value="Nucleoside Triphosphate Pyrophosphohydrolase"/>
    <property type="match status" value="1"/>
</dbReference>
<name>A0ABU4LF95_9ACTN</name>
<comment type="caution">
    <text evidence="2">The sequence shown here is derived from an EMBL/GenBank/DDBJ whole genome shotgun (WGS) entry which is preliminary data.</text>
</comment>
<dbReference type="Proteomes" id="UP001271723">
    <property type="component" value="Unassembled WGS sequence"/>
</dbReference>
<dbReference type="InterPro" id="IPR015797">
    <property type="entry name" value="NUDIX_hydrolase-like_dom_sf"/>
</dbReference>
<sequence length="335" mass="37549">MQQVRHTTASTFFFARFGTLWRMCMVEHPRHGGYLAPGGHVREERNEPPVDAALREAVEESGFRPRLLPAPLPSGYPHAGVTGPWWTVDMAAGPDGRADVRHLHRDHVFVGVVALPYEPLGTPELPVRWVDRKELQALDAPADTKILGAHLFDVIGAAVRPQRPATPDDDLAAELLRRQELDQEVRLLPREDRTPEALERWKRIDLENRLWLEQLVEARGWPGISEIGERGAAALWLLAQHSDAVPDFQRHCRDLLADAVLAGEADPRHGALLQDRVRVAEGRPQIFGTQLLLDEAGQLSPASVWDEERLEQRRSEVGLGPMQEYLQTCRTTATG</sequence>
<keyword evidence="3" id="KW-1185">Reference proteome</keyword>
<evidence type="ECO:0000259" key="1">
    <source>
        <dbReference type="PROSITE" id="PS51462"/>
    </source>
</evidence>
<dbReference type="Pfam" id="PF20329">
    <property type="entry name" value="DUF6624"/>
    <property type="match status" value="1"/>
</dbReference>
<dbReference type="RefSeq" id="WP_086755692.1">
    <property type="nucleotide sequence ID" value="NZ_JAGJBZ010000005.1"/>
</dbReference>
<gene>
    <name evidence="2" type="ORF">PV517_35020</name>
</gene>
<dbReference type="PROSITE" id="PS51462">
    <property type="entry name" value="NUDIX"/>
    <property type="match status" value="1"/>
</dbReference>